<evidence type="ECO:0000256" key="5">
    <source>
        <dbReference type="SAM" id="SignalP"/>
    </source>
</evidence>
<evidence type="ECO:0000259" key="6">
    <source>
        <dbReference type="Pfam" id="PF25917"/>
    </source>
</evidence>
<keyword evidence="3" id="KW-0175">Coiled coil</keyword>
<dbReference type="AlphaFoldDB" id="A0A4S2FZA3"/>
<dbReference type="InterPro" id="IPR006143">
    <property type="entry name" value="RND_pump_MFP"/>
</dbReference>
<evidence type="ECO:0000313" key="9">
    <source>
        <dbReference type="EMBL" id="TGY74718.1"/>
    </source>
</evidence>
<feature type="coiled-coil region" evidence="3">
    <location>
        <begin position="141"/>
        <end position="168"/>
    </location>
</feature>
<feature type="signal peptide" evidence="5">
    <location>
        <begin position="1"/>
        <end position="22"/>
    </location>
</feature>
<organism evidence="9 10">
    <name type="scientific">Muribaculum intestinale</name>
    <dbReference type="NCBI Taxonomy" id="1796646"/>
    <lineage>
        <taxon>Bacteria</taxon>
        <taxon>Pseudomonadati</taxon>
        <taxon>Bacteroidota</taxon>
        <taxon>Bacteroidia</taxon>
        <taxon>Bacteroidales</taxon>
        <taxon>Muribaculaceae</taxon>
        <taxon>Muribaculum</taxon>
    </lineage>
</organism>
<dbReference type="InterPro" id="IPR058625">
    <property type="entry name" value="MdtA-like_BSH"/>
</dbReference>
<dbReference type="GO" id="GO:0022857">
    <property type="term" value="F:transmembrane transporter activity"/>
    <property type="evidence" value="ECO:0007669"/>
    <property type="project" value="InterPro"/>
</dbReference>
<feature type="domain" description="Multidrug resistance protein MdtA-like C-terminal permuted SH3" evidence="8">
    <location>
        <begin position="302"/>
        <end position="362"/>
    </location>
</feature>
<feature type="region of interest" description="Disordered" evidence="4">
    <location>
        <begin position="374"/>
        <end position="393"/>
    </location>
</feature>
<keyword evidence="5" id="KW-0732">Signal</keyword>
<dbReference type="Gene3D" id="2.40.50.100">
    <property type="match status" value="1"/>
</dbReference>
<accession>A0A4S2FZA3</accession>
<comment type="similarity">
    <text evidence="2">Belongs to the membrane fusion protein (MFP) (TC 8.A.1) family.</text>
</comment>
<comment type="subcellular location">
    <subcellularLocation>
        <location evidence="1">Cell envelope</location>
    </subcellularLocation>
</comment>
<dbReference type="PRINTS" id="PR01490">
    <property type="entry name" value="RTXTOXIND"/>
</dbReference>
<gene>
    <name evidence="9" type="ORF">E5333_05790</name>
</gene>
<reference evidence="9 10" key="1">
    <citation type="submission" date="2019-04" db="EMBL/GenBank/DDBJ databases">
        <title>Microbes associate with the intestines of laboratory mice.</title>
        <authorList>
            <person name="Navarre W."/>
            <person name="Wong E."/>
            <person name="Huang K."/>
            <person name="Tropini C."/>
            <person name="Ng K."/>
            <person name="Yu B."/>
        </authorList>
    </citation>
    <scope>NUCLEOTIDE SEQUENCE [LARGE SCALE GENOMIC DNA]</scope>
    <source>
        <strain evidence="9 10">NM06_A21</strain>
    </source>
</reference>
<evidence type="ECO:0000256" key="1">
    <source>
        <dbReference type="ARBA" id="ARBA00004196"/>
    </source>
</evidence>
<feature type="domain" description="Multidrug resistance protein MdtA-like barrel-sandwich hybrid" evidence="6">
    <location>
        <begin position="64"/>
        <end position="203"/>
    </location>
</feature>
<dbReference type="Gene3D" id="2.40.30.170">
    <property type="match status" value="1"/>
</dbReference>
<comment type="caution">
    <text evidence="9">The sequence shown here is derived from an EMBL/GenBank/DDBJ whole genome shotgun (WGS) entry which is preliminary data.</text>
</comment>
<evidence type="ECO:0000256" key="4">
    <source>
        <dbReference type="SAM" id="MobiDB-lite"/>
    </source>
</evidence>
<dbReference type="EMBL" id="SRYD01000018">
    <property type="protein sequence ID" value="TGY74718.1"/>
    <property type="molecule type" value="Genomic_DNA"/>
</dbReference>
<protein>
    <submittedName>
        <fullName evidence="9">Efflux RND transporter periplasmic adaptor subunit</fullName>
    </submittedName>
</protein>
<dbReference type="Pfam" id="PF25967">
    <property type="entry name" value="RND-MFP_C"/>
    <property type="match status" value="1"/>
</dbReference>
<dbReference type="PANTHER" id="PTHR30158">
    <property type="entry name" value="ACRA/E-RELATED COMPONENT OF DRUG EFFLUX TRANSPORTER"/>
    <property type="match status" value="1"/>
</dbReference>
<dbReference type="GO" id="GO:0030313">
    <property type="term" value="C:cell envelope"/>
    <property type="evidence" value="ECO:0007669"/>
    <property type="project" value="UniProtKB-SubCell"/>
</dbReference>
<feature type="domain" description="Multidrug resistance protein MdtA-like beta-barrel" evidence="7">
    <location>
        <begin position="211"/>
        <end position="295"/>
    </location>
</feature>
<sequence length="393" mass="41367">MKLNSAKTVGTSLIAGVAVVLASCGGGQQQQQMPVPQIATMTVEYGNSELESAYPVTIKGRTDIAIRPQVSGFITKVHVDEGQQVRKGQVLFTLDQVQYQAAVDAAQAAIRVAESAVNTAQLTADNKRRLYDKNIISEYEWQMADNQLKQAKAQLASANAQLVTAQKNLAYTVVTAPSDGVIGSIPNREGSLASPSSMEPLTTVSDNSEVYAYFSLNEKDILGMTDNGARSLNSSVDAMPPVSLRLANGEIYPEKGKVATVSGVIDNTTGAATVRALFNNPSGMLRSGSTGSVLIPNSFEKVIIIPQSATSELQNIRFAYVVNDSNKIVATPIQVSPISDGKNFIVVSGLEAGQRIAVEGVGTSVRDGITIQPVDASAQPQGAPQAAPDAAKE</sequence>
<evidence type="ECO:0000256" key="3">
    <source>
        <dbReference type="SAM" id="Coils"/>
    </source>
</evidence>
<feature type="compositionally biased region" description="Low complexity" evidence="4">
    <location>
        <begin position="376"/>
        <end position="393"/>
    </location>
</feature>
<dbReference type="PANTHER" id="PTHR30158:SF23">
    <property type="entry name" value="MULTIDRUG RESISTANCE PROTEIN MEXA"/>
    <property type="match status" value="1"/>
</dbReference>
<evidence type="ECO:0000259" key="7">
    <source>
        <dbReference type="Pfam" id="PF25944"/>
    </source>
</evidence>
<proteinExistence type="inferred from homology"/>
<dbReference type="InterPro" id="IPR058627">
    <property type="entry name" value="MdtA-like_C"/>
</dbReference>
<evidence type="ECO:0000313" key="10">
    <source>
        <dbReference type="Proteomes" id="UP000306630"/>
    </source>
</evidence>
<dbReference type="NCBIfam" id="TIGR01730">
    <property type="entry name" value="RND_mfp"/>
    <property type="match status" value="1"/>
</dbReference>
<evidence type="ECO:0000256" key="2">
    <source>
        <dbReference type="ARBA" id="ARBA00009477"/>
    </source>
</evidence>
<dbReference type="Pfam" id="PF25917">
    <property type="entry name" value="BSH_RND"/>
    <property type="match status" value="1"/>
</dbReference>
<dbReference type="Pfam" id="PF25944">
    <property type="entry name" value="Beta-barrel_RND"/>
    <property type="match status" value="1"/>
</dbReference>
<evidence type="ECO:0000259" key="8">
    <source>
        <dbReference type="Pfam" id="PF25967"/>
    </source>
</evidence>
<feature type="chain" id="PRO_5020998466" evidence="5">
    <location>
        <begin position="23"/>
        <end position="393"/>
    </location>
</feature>
<dbReference type="Gene3D" id="1.10.287.470">
    <property type="entry name" value="Helix hairpin bin"/>
    <property type="match status" value="1"/>
</dbReference>
<dbReference type="Proteomes" id="UP000306630">
    <property type="component" value="Unassembled WGS sequence"/>
</dbReference>
<name>A0A4S2FZA3_9BACT</name>
<dbReference type="SUPFAM" id="SSF111369">
    <property type="entry name" value="HlyD-like secretion proteins"/>
    <property type="match status" value="1"/>
</dbReference>
<dbReference type="RefSeq" id="WP_135993037.1">
    <property type="nucleotide sequence ID" value="NZ_CAPAIF010000008.1"/>
</dbReference>
<dbReference type="GO" id="GO:0046677">
    <property type="term" value="P:response to antibiotic"/>
    <property type="evidence" value="ECO:0007669"/>
    <property type="project" value="TreeGrafter"/>
</dbReference>
<dbReference type="GO" id="GO:0005886">
    <property type="term" value="C:plasma membrane"/>
    <property type="evidence" value="ECO:0007669"/>
    <property type="project" value="TreeGrafter"/>
</dbReference>
<dbReference type="PROSITE" id="PS51257">
    <property type="entry name" value="PROKAR_LIPOPROTEIN"/>
    <property type="match status" value="1"/>
</dbReference>
<dbReference type="InterPro" id="IPR058626">
    <property type="entry name" value="MdtA-like_b-barrel"/>
</dbReference>
<dbReference type="Gene3D" id="2.40.420.20">
    <property type="match status" value="1"/>
</dbReference>